<dbReference type="InterPro" id="IPR009006">
    <property type="entry name" value="Ala_racemase/Decarboxylase_C"/>
</dbReference>
<reference evidence="4 5" key="1">
    <citation type="submission" date="2024-10" db="EMBL/GenBank/DDBJ databases">
        <title>The Natural Products Discovery Center: Release of the First 8490 Sequenced Strains for Exploring Actinobacteria Biosynthetic Diversity.</title>
        <authorList>
            <person name="Kalkreuter E."/>
            <person name="Kautsar S.A."/>
            <person name="Yang D."/>
            <person name="Bader C.D."/>
            <person name="Teijaro C.N."/>
            <person name="Fluegel L."/>
            <person name="Davis C.M."/>
            <person name="Simpson J.R."/>
            <person name="Lauterbach L."/>
            <person name="Steele A.D."/>
            <person name="Gui C."/>
            <person name="Meng S."/>
            <person name="Li G."/>
            <person name="Viehrig K."/>
            <person name="Ye F."/>
            <person name="Su P."/>
            <person name="Kiefer A.F."/>
            <person name="Nichols A."/>
            <person name="Cepeda A.J."/>
            <person name="Yan W."/>
            <person name="Fan B."/>
            <person name="Jiang Y."/>
            <person name="Adhikari A."/>
            <person name="Zheng C.-J."/>
            <person name="Schuster L."/>
            <person name="Cowan T.M."/>
            <person name="Smanski M.J."/>
            <person name="Chevrette M.G."/>
            <person name="De Carvalho L.P.S."/>
            <person name="Shen B."/>
        </authorList>
    </citation>
    <scope>NUCLEOTIDE SEQUENCE [LARGE SCALE GENOMIC DNA]</scope>
    <source>
        <strain evidence="4 5">NPDC004045</strain>
    </source>
</reference>
<evidence type="ECO:0000256" key="2">
    <source>
        <dbReference type="ARBA" id="ARBA00022898"/>
    </source>
</evidence>
<evidence type="ECO:0000313" key="4">
    <source>
        <dbReference type="EMBL" id="MFF0545421.1"/>
    </source>
</evidence>
<protein>
    <submittedName>
        <fullName evidence="4">Alanine racemase</fullName>
        <ecNumber evidence="4">5.1.1.1</ecNumber>
    </submittedName>
</protein>
<evidence type="ECO:0000259" key="3">
    <source>
        <dbReference type="Pfam" id="PF02784"/>
    </source>
</evidence>
<dbReference type="Gene3D" id="3.20.20.10">
    <property type="entry name" value="Alanine racemase"/>
    <property type="match status" value="1"/>
</dbReference>
<keyword evidence="5" id="KW-1185">Reference proteome</keyword>
<dbReference type="InterPro" id="IPR000183">
    <property type="entry name" value="Orn/DAP/Arg_de-COase"/>
</dbReference>
<gene>
    <name evidence="4" type="ORF">ACFYTF_21550</name>
</gene>
<name>A0ABW6PSM2_9NOCA</name>
<dbReference type="GO" id="GO:0008784">
    <property type="term" value="F:alanine racemase activity"/>
    <property type="evidence" value="ECO:0007669"/>
    <property type="project" value="UniProtKB-EC"/>
</dbReference>
<evidence type="ECO:0000313" key="5">
    <source>
        <dbReference type="Proteomes" id="UP001601444"/>
    </source>
</evidence>
<dbReference type="SUPFAM" id="SSF50621">
    <property type="entry name" value="Alanine racemase C-terminal domain-like"/>
    <property type="match status" value="1"/>
</dbReference>
<dbReference type="EC" id="5.1.1.1" evidence="4"/>
<sequence>MGLTGPTAAPPLPAHRDPWESRLLGDEDLLGDIAAAIGGPFHVLYPERVTANIAAFRETFDQAGVTGAIYYGKKANKAACVARACAEAGAGIDVAGTGELVAALAAGVRGADLVVTGPAKSEDLLWLAARHGALIAVDALDELARLTALGPPARALLRVLPEGRTSRFGLDAEELAAAVASIDPSGPITLEGFSFHLSGYAAAPRAELAAELVGRCLGARALGHRADTISIGGGFGVDYVGAADWARFGDPDPRWFHGDPPRGGYYPYHFPAPGAAMLGEILGHHAAPGTGTLADLVRADGIRLAIEPGRALLDRAGSTVFRVQGVKTRTAHGHPYDIVTVDGTSLSLSEQWFDSEYLPDPVLWPVTPGEPTPTVVGAATCLESDLLSRRRVPLTRRARVGDLLVYPNTAGYQMDSNESAFHELPVPPKVVLRPARDRLRWTLDAPPR</sequence>
<keyword evidence="4" id="KW-0413">Isomerase</keyword>
<dbReference type="PRINTS" id="PR01179">
    <property type="entry name" value="ODADCRBXLASE"/>
</dbReference>
<organism evidence="4 5">
    <name type="scientific">Nocardia thailandica</name>
    <dbReference type="NCBI Taxonomy" id="257275"/>
    <lineage>
        <taxon>Bacteria</taxon>
        <taxon>Bacillati</taxon>
        <taxon>Actinomycetota</taxon>
        <taxon>Actinomycetes</taxon>
        <taxon>Mycobacteriales</taxon>
        <taxon>Nocardiaceae</taxon>
        <taxon>Nocardia</taxon>
    </lineage>
</organism>
<comment type="cofactor">
    <cofactor evidence="1">
        <name>pyridoxal 5'-phosphate</name>
        <dbReference type="ChEBI" id="CHEBI:597326"/>
    </cofactor>
</comment>
<comment type="caution">
    <text evidence="4">The sequence shown here is derived from an EMBL/GenBank/DDBJ whole genome shotgun (WGS) entry which is preliminary data.</text>
</comment>
<dbReference type="Gene3D" id="2.40.37.10">
    <property type="entry name" value="Lyase, Ornithine Decarboxylase, Chain A, domain 1"/>
    <property type="match status" value="1"/>
</dbReference>
<dbReference type="InterPro" id="IPR029066">
    <property type="entry name" value="PLP-binding_barrel"/>
</dbReference>
<feature type="domain" description="Orn/DAP/Arg decarboxylase 2 N-terminal" evidence="3">
    <location>
        <begin position="50"/>
        <end position="242"/>
    </location>
</feature>
<dbReference type="EMBL" id="JBIAMX010000014">
    <property type="protein sequence ID" value="MFF0545421.1"/>
    <property type="molecule type" value="Genomic_DNA"/>
</dbReference>
<dbReference type="Proteomes" id="UP001601444">
    <property type="component" value="Unassembled WGS sequence"/>
</dbReference>
<accession>A0ABW6PSM2</accession>
<proteinExistence type="predicted"/>
<dbReference type="RefSeq" id="WP_387701861.1">
    <property type="nucleotide sequence ID" value="NZ_JBIAMX010000014.1"/>
</dbReference>
<dbReference type="Pfam" id="PF02784">
    <property type="entry name" value="Orn_Arg_deC_N"/>
    <property type="match status" value="1"/>
</dbReference>
<evidence type="ECO:0000256" key="1">
    <source>
        <dbReference type="ARBA" id="ARBA00001933"/>
    </source>
</evidence>
<dbReference type="PANTHER" id="PTHR43727:SF2">
    <property type="entry name" value="GROUP IV DECARBOXYLASE"/>
    <property type="match status" value="1"/>
</dbReference>
<dbReference type="InterPro" id="IPR022644">
    <property type="entry name" value="De-COase2_N"/>
</dbReference>
<keyword evidence="2" id="KW-0663">Pyridoxal phosphate</keyword>
<dbReference type="PANTHER" id="PTHR43727">
    <property type="entry name" value="DIAMINOPIMELATE DECARBOXYLASE"/>
    <property type="match status" value="1"/>
</dbReference>
<dbReference type="SUPFAM" id="SSF51419">
    <property type="entry name" value="PLP-binding barrel"/>
    <property type="match status" value="1"/>
</dbReference>